<proteinExistence type="predicted"/>
<feature type="domain" description="Phospholipid/glycerol acyltransferase" evidence="2">
    <location>
        <begin position="82"/>
        <end position="226"/>
    </location>
</feature>
<keyword evidence="3" id="KW-0012">Acyltransferase</keyword>
<protein>
    <submittedName>
        <fullName evidence="3">Acyltransferase</fullName>
    </submittedName>
</protein>
<organism evidence="3 4">
    <name type="scientific">Leptospira ognonensis</name>
    <dbReference type="NCBI Taxonomy" id="2484945"/>
    <lineage>
        <taxon>Bacteria</taxon>
        <taxon>Pseudomonadati</taxon>
        <taxon>Spirochaetota</taxon>
        <taxon>Spirochaetia</taxon>
        <taxon>Leptospirales</taxon>
        <taxon>Leptospiraceae</taxon>
        <taxon>Leptospira</taxon>
    </lineage>
</organism>
<evidence type="ECO:0000256" key="1">
    <source>
        <dbReference type="SAM" id="Phobius"/>
    </source>
</evidence>
<evidence type="ECO:0000259" key="2">
    <source>
        <dbReference type="SMART" id="SM00563"/>
    </source>
</evidence>
<dbReference type="EMBL" id="RQGD01000024">
    <property type="protein sequence ID" value="TGL59295.1"/>
    <property type="molecule type" value="Genomic_DNA"/>
</dbReference>
<dbReference type="AlphaFoldDB" id="A0A4V3JRD4"/>
<gene>
    <name evidence="3" type="ORF">EHQ58_08590</name>
</gene>
<name>A0A4V3JRD4_9LEPT</name>
<accession>A0A4V3JRD4</accession>
<evidence type="ECO:0000313" key="4">
    <source>
        <dbReference type="Proteomes" id="UP000297693"/>
    </source>
</evidence>
<dbReference type="GO" id="GO:0016746">
    <property type="term" value="F:acyltransferase activity"/>
    <property type="evidence" value="ECO:0007669"/>
    <property type="project" value="UniProtKB-KW"/>
</dbReference>
<sequence length="289" mass="33615">MKLVITYILFILNLLWLIPIIYPLLLLKIPPFRSIRGFADRVLVGIGEIWIGNNYQISWLMYGIKFDVEGLNHPEISHDKSYLIVSNHQSWADVYVIQSVLNRKVPFIRFFIKSSLKWVPILGQAWMALDFPFVRRSKKADLIKNPALANQDLQNVRNVCQKFKEIPFCILNFVEGHRRTPERMKKLIKKNPYKYLLRANSGGISVVATELKEKLHGVLDLTLIYPDDQSSFLDLMKGDVQAIRVVVDFIPIAEVPIEALPQYAAMSKKMKRWIDERWQKKDELLASSY</sequence>
<dbReference type="InterPro" id="IPR002123">
    <property type="entry name" value="Plipid/glycerol_acylTrfase"/>
</dbReference>
<dbReference type="SUPFAM" id="SSF69593">
    <property type="entry name" value="Glycerol-3-phosphate (1)-acyltransferase"/>
    <property type="match status" value="1"/>
</dbReference>
<dbReference type="SMART" id="SM00563">
    <property type="entry name" value="PlsC"/>
    <property type="match status" value="1"/>
</dbReference>
<dbReference type="CDD" id="cd07990">
    <property type="entry name" value="LPLAT_LCLAT1-like"/>
    <property type="match status" value="1"/>
</dbReference>
<dbReference type="OrthoDB" id="319710at2"/>
<reference evidence="3" key="1">
    <citation type="journal article" date="2019" name="PLoS Negl. Trop. Dis.">
        <title>Revisiting the worldwide diversity of Leptospira species in the environment.</title>
        <authorList>
            <person name="Vincent A.T."/>
            <person name="Schiettekatte O."/>
            <person name="Bourhy P."/>
            <person name="Veyrier F.J."/>
            <person name="Picardeau M."/>
        </authorList>
    </citation>
    <scope>NUCLEOTIDE SEQUENCE [LARGE SCALE GENOMIC DNA]</scope>
    <source>
        <strain evidence="3">201702476</strain>
    </source>
</reference>
<dbReference type="RefSeq" id="WP_135623485.1">
    <property type="nucleotide sequence ID" value="NZ_RQGD01000024.1"/>
</dbReference>
<keyword evidence="1" id="KW-1133">Transmembrane helix</keyword>
<dbReference type="NCBIfam" id="NF010621">
    <property type="entry name" value="PRK14014.1"/>
    <property type="match status" value="1"/>
</dbReference>
<keyword evidence="4" id="KW-1185">Reference proteome</keyword>
<dbReference type="Proteomes" id="UP000297693">
    <property type="component" value="Unassembled WGS sequence"/>
</dbReference>
<keyword evidence="3" id="KW-0808">Transferase</keyword>
<keyword evidence="1" id="KW-0472">Membrane</keyword>
<comment type="caution">
    <text evidence="3">The sequence shown here is derived from an EMBL/GenBank/DDBJ whole genome shotgun (WGS) entry which is preliminary data.</text>
</comment>
<evidence type="ECO:0000313" key="3">
    <source>
        <dbReference type="EMBL" id="TGL59295.1"/>
    </source>
</evidence>
<dbReference type="Pfam" id="PF01553">
    <property type="entry name" value="Acyltransferase"/>
    <property type="match status" value="1"/>
</dbReference>
<keyword evidence="1" id="KW-0812">Transmembrane</keyword>
<dbReference type="PANTHER" id="PTHR10983">
    <property type="entry name" value="1-ACYLGLYCEROL-3-PHOSPHATE ACYLTRANSFERASE-RELATED"/>
    <property type="match status" value="1"/>
</dbReference>
<feature type="transmembrane region" description="Helical" evidence="1">
    <location>
        <begin position="6"/>
        <end position="27"/>
    </location>
</feature>
<dbReference type="PANTHER" id="PTHR10983:SF16">
    <property type="entry name" value="LYSOCARDIOLIPIN ACYLTRANSFERASE 1"/>
    <property type="match status" value="1"/>
</dbReference>